<dbReference type="Gene3D" id="2.40.170.20">
    <property type="entry name" value="TonB-dependent receptor, beta-barrel domain"/>
    <property type="match status" value="1"/>
</dbReference>
<feature type="domain" description="TonB-dependent receptor plug" evidence="14">
    <location>
        <begin position="126"/>
        <end position="235"/>
    </location>
</feature>
<dbReference type="Pfam" id="PF13715">
    <property type="entry name" value="CarbopepD_reg_2"/>
    <property type="match status" value="1"/>
</dbReference>
<dbReference type="InterPro" id="IPR008969">
    <property type="entry name" value="CarboxyPept-like_regulatory"/>
</dbReference>
<keyword evidence="2 11" id="KW-0813">Transport</keyword>
<keyword evidence="3 11" id="KW-1134">Transmembrane beta strand</keyword>
<dbReference type="AlphaFoldDB" id="A0A291QPC0"/>
<dbReference type="Proteomes" id="UP000220133">
    <property type="component" value="Chromosome"/>
</dbReference>
<evidence type="ECO:0000256" key="7">
    <source>
        <dbReference type="ARBA" id="ARBA00023065"/>
    </source>
</evidence>
<accession>A0A291QPC0</accession>
<dbReference type="PANTHER" id="PTHR32552">
    <property type="entry name" value="FERRICHROME IRON RECEPTOR-RELATED"/>
    <property type="match status" value="1"/>
</dbReference>
<evidence type="ECO:0000256" key="1">
    <source>
        <dbReference type="ARBA" id="ARBA00004571"/>
    </source>
</evidence>
<dbReference type="PANTHER" id="PTHR32552:SF81">
    <property type="entry name" value="TONB-DEPENDENT OUTER MEMBRANE RECEPTOR"/>
    <property type="match status" value="1"/>
</dbReference>
<dbReference type="Gene3D" id="2.60.40.1120">
    <property type="entry name" value="Carboxypeptidase-like, regulatory domain"/>
    <property type="match status" value="1"/>
</dbReference>
<keyword evidence="4" id="KW-0410">Iron transport</keyword>
<dbReference type="OrthoDB" id="9775095at2"/>
<dbReference type="Pfam" id="PF07715">
    <property type="entry name" value="Plug"/>
    <property type="match status" value="1"/>
</dbReference>
<proteinExistence type="inferred from homology"/>
<keyword evidence="10 11" id="KW-0998">Cell outer membrane</keyword>
<evidence type="ECO:0000313" key="15">
    <source>
        <dbReference type="EMBL" id="ATL45849.1"/>
    </source>
</evidence>
<evidence type="ECO:0000313" key="16">
    <source>
        <dbReference type="Proteomes" id="UP000220133"/>
    </source>
</evidence>
<keyword evidence="15" id="KW-0675">Receptor</keyword>
<evidence type="ECO:0000256" key="2">
    <source>
        <dbReference type="ARBA" id="ARBA00022448"/>
    </source>
</evidence>
<dbReference type="InterPro" id="IPR039426">
    <property type="entry name" value="TonB-dep_rcpt-like"/>
</dbReference>
<dbReference type="RefSeq" id="WP_098192239.1">
    <property type="nucleotide sequence ID" value="NZ_CP023777.1"/>
</dbReference>
<feature type="domain" description="TonB-dependent receptor-like beta-barrel" evidence="13">
    <location>
        <begin position="370"/>
        <end position="821"/>
    </location>
</feature>
<dbReference type="SUPFAM" id="SSF49464">
    <property type="entry name" value="Carboxypeptidase regulatory domain-like"/>
    <property type="match status" value="1"/>
</dbReference>
<protein>
    <submittedName>
        <fullName evidence="15">TonB-dependent receptor</fullName>
    </submittedName>
</protein>
<keyword evidence="8 12" id="KW-0798">TonB box</keyword>
<keyword evidence="16" id="KW-1185">Reference proteome</keyword>
<dbReference type="InterPro" id="IPR012910">
    <property type="entry name" value="Plug_dom"/>
</dbReference>
<dbReference type="KEGG" id="cbae:COR50_01005"/>
<keyword evidence="6" id="KW-0408">Iron</keyword>
<dbReference type="PROSITE" id="PS52016">
    <property type="entry name" value="TONB_DEPENDENT_REC_3"/>
    <property type="match status" value="1"/>
</dbReference>
<evidence type="ECO:0000256" key="5">
    <source>
        <dbReference type="ARBA" id="ARBA00022692"/>
    </source>
</evidence>
<keyword evidence="7" id="KW-0406">Ion transport</keyword>
<evidence type="ECO:0000259" key="13">
    <source>
        <dbReference type="Pfam" id="PF00593"/>
    </source>
</evidence>
<comment type="similarity">
    <text evidence="11 12">Belongs to the TonB-dependent receptor family.</text>
</comment>
<dbReference type="SUPFAM" id="SSF56935">
    <property type="entry name" value="Porins"/>
    <property type="match status" value="1"/>
</dbReference>
<evidence type="ECO:0000256" key="11">
    <source>
        <dbReference type="PROSITE-ProRule" id="PRU01360"/>
    </source>
</evidence>
<dbReference type="InterPro" id="IPR000531">
    <property type="entry name" value="Beta-barrel_TonB"/>
</dbReference>
<keyword evidence="9 11" id="KW-0472">Membrane</keyword>
<evidence type="ECO:0000256" key="8">
    <source>
        <dbReference type="ARBA" id="ARBA00023077"/>
    </source>
</evidence>
<evidence type="ECO:0000256" key="12">
    <source>
        <dbReference type="RuleBase" id="RU003357"/>
    </source>
</evidence>
<keyword evidence="5 11" id="KW-0812">Transmembrane</keyword>
<gene>
    <name evidence="15" type="ORF">COR50_01005</name>
</gene>
<evidence type="ECO:0000256" key="6">
    <source>
        <dbReference type="ARBA" id="ARBA00023004"/>
    </source>
</evidence>
<dbReference type="GO" id="GO:0009279">
    <property type="term" value="C:cell outer membrane"/>
    <property type="evidence" value="ECO:0007669"/>
    <property type="project" value="UniProtKB-SubCell"/>
</dbReference>
<sequence length="858" mass="93762">MKPLYRFRIPITQLLFILLGLMLSAAESGAQQVVRGLVNDGNGNPLPGATVIIKGSQNAVQTNATGHFEIQAPATVPFSLIISLIGYQNQEVVFYELSDEIFEITLLDDSLLGEIIVTARRRKETAQDVPIPIAVVGGARAAEAGAFNVNRLKELVPSVQLYSSNPRNTALNIRGLGTTFGLTNDGIDPGVGFYVDGVYYARPAATTLDFIDVERIEVLRGPQGTLFGKNTTAGAFNITTKKASFTSGGVFELSYGNYGYIQAKTSVTGPLSKKLAGRLSFVGTQRDGTIYNKKRDEYINDLNNIGVKGQLLYAPSDKTEITLSGDLSRQRPNGYAQIVAGVVNTQRPEYRQFDQIISDLNYHLPTTDPFDRVIDHDTPWRSDQDFGGASLTINTDIGNGTLTSTSAFRYWNWNPSNDRDFTGLQALALSQAPSKHSQWSQEVRYAGAFSSKLSGVIGVFAIAQNLQTDPYHTEESGKDQWRFSQSTGSELWATPGLLDGYGIKTISELNTFSGAVFGQLDWSITGRLHLLPGIRFNYDKKKVDFNRETYGGAQTDDPELIALKKAVYSDQQFNANTDNTNVSGQITLSYKTPAGLNAYATFATNYKPVGLNLGGLPTSNGQPMLELAKIAPEYVQHYELGVKTTPKPGAILNFTIYRTDLKDYQTLVLNSQLGVNRGYLANAEKVRVTGVELDGSIKAGQYLSFRGAVTYTDGKYVRFKEAPVPLEETGGAAFKDASGTKLPGISKWAGSLSSEITSNARNIFKNEGRFFFTVDAYYRSSFSSSPVESRYLNVDGYSILNARAGFRAQKGLSLFIWSRNLLDQDYFEQLLPASGSAGHYAGVLGDPGTFGITLKYSY</sequence>
<evidence type="ECO:0000259" key="14">
    <source>
        <dbReference type="Pfam" id="PF07715"/>
    </source>
</evidence>
<evidence type="ECO:0000256" key="9">
    <source>
        <dbReference type="ARBA" id="ARBA00023136"/>
    </source>
</evidence>
<evidence type="ECO:0000256" key="3">
    <source>
        <dbReference type="ARBA" id="ARBA00022452"/>
    </source>
</evidence>
<reference evidence="15 16" key="1">
    <citation type="submission" date="2017-10" db="EMBL/GenBank/DDBJ databases">
        <title>Paenichitinophaga pekingensis gen. nov., sp. nov., isolated from activated sludge.</title>
        <authorList>
            <person name="Jin D."/>
            <person name="Kong X."/>
            <person name="Deng Y."/>
            <person name="Bai Z."/>
        </authorList>
    </citation>
    <scope>NUCLEOTIDE SEQUENCE [LARGE SCALE GENOMIC DNA]</scope>
    <source>
        <strain evidence="15 16">13</strain>
    </source>
</reference>
<evidence type="ECO:0000256" key="4">
    <source>
        <dbReference type="ARBA" id="ARBA00022496"/>
    </source>
</evidence>
<dbReference type="InterPro" id="IPR036942">
    <property type="entry name" value="Beta-barrel_TonB_sf"/>
</dbReference>
<comment type="subcellular location">
    <subcellularLocation>
        <location evidence="1 11">Cell outer membrane</location>
        <topology evidence="1 11">Multi-pass membrane protein</topology>
    </subcellularLocation>
</comment>
<dbReference type="EMBL" id="CP023777">
    <property type="protein sequence ID" value="ATL45849.1"/>
    <property type="molecule type" value="Genomic_DNA"/>
</dbReference>
<evidence type="ECO:0000256" key="10">
    <source>
        <dbReference type="ARBA" id="ARBA00023237"/>
    </source>
</evidence>
<dbReference type="GO" id="GO:0006826">
    <property type="term" value="P:iron ion transport"/>
    <property type="evidence" value="ECO:0007669"/>
    <property type="project" value="UniProtKB-KW"/>
</dbReference>
<dbReference type="Pfam" id="PF00593">
    <property type="entry name" value="TonB_dep_Rec_b-barrel"/>
    <property type="match status" value="1"/>
</dbReference>
<organism evidence="15 16">
    <name type="scientific">Chitinophaga caeni</name>
    <dbReference type="NCBI Taxonomy" id="2029983"/>
    <lineage>
        <taxon>Bacteria</taxon>
        <taxon>Pseudomonadati</taxon>
        <taxon>Bacteroidota</taxon>
        <taxon>Chitinophagia</taxon>
        <taxon>Chitinophagales</taxon>
        <taxon>Chitinophagaceae</taxon>
        <taxon>Chitinophaga</taxon>
    </lineage>
</organism>
<name>A0A291QPC0_9BACT</name>